<dbReference type="RefSeq" id="XP_065824222.1">
    <property type="nucleotide sequence ID" value="XM_065968150.1"/>
</dbReference>
<feature type="compositionally biased region" description="Basic and acidic residues" evidence="3">
    <location>
        <begin position="719"/>
        <end position="729"/>
    </location>
</feature>
<dbReference type="Pfam" id="PF00046">
    <property type="entry name" value="Homeodomain"/>
    <property type="match status" value="1"/>
</dbReference>
<feature type="compositionally biased region" description="Polar residues" evidence="3">
    <location>
        <begin position="220"/>
        <end position="231"/>
    </location>
</feature>
<dbReference type="CDD" id="cd00086">
    <property type="entry name" value="homeodomain"/>
    <property type="match status" value="1"/>
</dbReference>
<evidence type="ECO:0000259" key="4">
    <source>
        <dbReference type="PROSITE" id="PS50071"/>
    </source>
</evidence>
<keyword evidence="1 2" id="KW-0539">Nucleus</keyword>
<dbReference type="AlphaFoldDB" id="A0AAJ8KHT9"/>
<reference evidence="5" key="2">
    <citation type="submission" date="2024-02" db="EMBL/GenBank/DDBJ databases">
        <title>Comparative genomics of Cryptococcus and Kwoniella reveals pathogenesis evolution and contrasting modes of karyotype evolution via chromosome fusion or intercentromeric recombination.</title>
        <authorList>
            <person name="Coelho M.A."/>
            <person name="David-Palma M."/>
            <person name="Shea T."/>
            <person name="Bowers K."/>
            <person name="McGinley-Smith S."/>
            <person name="Mohammad A.W."/>
            <person name="Gnirke A."/>
            <person name="Yurkov A.M."/>
            <person name="Nowrousian M."/>
            <person name="Sun S."/>
            <person name="Cuomo C.A."/>
            <person name="Heitman J."/>
        </authorList>
    </citation>
    <scope>NUCLEOTIDE SEQUENCE</scope>
    <source>
        <strain evidence="5">CBS 10117</strain>
    </source>
</reference>
<feature type="region of interest" description="Disordered" evidence="3">
    <location>
        <begin position="259"/>
        <end position="302"/>
    </location>
</feature>
<evidence type="ECO:0000313" key="5">
    <source>
        <dbReference type="EMBL" id="WWC58048.1"/>
    </source>
</evidence>
<dbReference type="SMART" id="SM00389">
    <property type="entry name" value="HOX"/>
    <property type="match status" value="1"/>
</dbReference>
<feature type="compositionally biased region" description="Basic and acidic residues" evidence="3">
    <location>
        <begin position="464"/>
        <end position="482"/>
    </location>
</feature>
<protein>
    <recommendedName>
        <fullName evidence="4">Homeobox domain-containing protein</fullName>
    </recommendedName>
</protein>
<sequence>MSWFIQSAVTMGSDNGSIRSFSGRTGSPRSAPLQPRFNTTMYQDSRHRPRSEFDYATAHSAAPLEIKPLRRSLPAESRLDESGPSSSGSRFRAPRPDFVQSAMHQIGPPPLAPYVPAAQRYHAPRPAARQWLGADGRRFVNEHKPAFPPPPEPAPAHIVASSQPSPTSFHYPSNQRERPDSAPFPHRPYSHSPERQSSPPVYSRGLPTTRLPPIEITPSPYISTSTRSSGSYFPPPLPTISPSARGEPLLIHHGEPLVRTRSHESTHSHHSYAMQRDLSGGSSISGSSYTGTSSLQSGQQYPLGSYKKKRTRALMTHMQQSGLTRLWRKTKFPTGADRERLGQEIGLTPRQVQVWFQNQRQKGRKTLAVNGGIPEGEDPADYEDLQKSPRSRRLSLEGDERISAWAGESSSTGSTRFLLDPPSATPSDYQEPLIHHPRHFPHPYQQDGQSSHDVVAYQGASPHGLERVDRSERRSEGKERAQDTYGLPSHYSRSVSHPSSQQSTYTQLPSPHSSSHSRSHPRHELTRPSAHPPSYPSSGRGRASSSRSDHTYQNAHSDRPFPSVLEPMRQQPHSAYPDLVTLPPIASPEFPSRPIALDSRLSDTFKPSGLKRRRTSPESIRPFYTHHEGGKGYDINPRFARARSHAGEDLGYEPKDGEVLRTESSPAIHRSTSHLPPELARFALPAPYVSERAEESGSFVLPKINSKSLSPQPQSQPSNERKSSTRIEPDSPSTTADGSSGLLLLTEMEEKRMQGASGLGTDDGSPNNKGKEKEENRQMKMPTSSSLRKLLD</sequence>
<evidence type="ECO:0000313" key="6">
    <source>
        <dbReference type="Proteomes" id="UP000078595"/>
    </source>
</evidence>
<feature type="region of interest" description="Disordered" evidence="3">
    <location>
        <begin position="140"/>
        <end position="247"/>
    </location>
</feature>
<keyword evidence="1 2" id="KW-0238">DNA-binding</keyword>
<keyword evidence="1 2" id="KW-0371">Homeobox</keyword>
<feature type="region of interest" description="Disordered" evidence="3">
    <location>
        <begin position="691"/>
        <end position="792"/>
    </location>
</feature>
<gene>
    <name evidence="5" type="ORF">I303_100583</name>
</gene>
<organism evidence="5 6">
    <name type="scientific">Kwoniella dejecticola CBS 10117</name>
    <dbReference type="NCBI Taxonomy" id="1296121"/>
    <lineage>
        <taxon>Eukaryota</taxon>
        <taxon>Fungi</taxon>
        <taxon>Dikarya</taxon>
        <taxon>Basidiomycota</taxon>
        <taxon>Agaricomycotina</taxon>
        <taxon>Tremellomycetes</taxon>
        <taxon>Tremellales</taxon>
        <taxon>Cryptococcaceae</taxon>
        <taxon>Kwoniella</taxon>
    </lineage>
</organism>
<dbReference type="Gene3D" id="1.10.10.60">
    <property type="entry name" value="Homeodomain-like"/>
    <property type="match status" value="1"/>
</dbReference>
<dbReference type="Proteomes" id="UP000078595">
    <property type="component" value="Chromosome 1"/>
</dbReference>
<evidence type="ECO:0000256" key="1">
    <source>
        <dbReference type="PROSITE-ProRule" id="PRU00108"/>
    </source>
</evidence>
<dbReference type="InterPro" id="IPR052631">
    <property type="entry name" value="Paired_homeobox_Bicoid"/>
</dbReference>
<feature type="compositionally biased region" description="Polar residues" evidence="3">
    <location>
        <begin position="9"/>
        <end position="28"/>
    </location>
</feature>
<feature type="domain" description="Homeobox" evidence="4">
    <location>
        <begin position="306"/>
        <end position="366"/>
    </location>
</feature>
<reference evidence="5" key="1">
    <citation type="submission" date="2013-07" db="EMBL/GenBank/DDBJ databases">
        <authorList>
            <consortium name="The Broad Institute Genome Sequencing Platform"/>
            <person name="Cuomo C."/>
            <person name="Litvintseva A."/>
            <person name="Chen Y."/>
            <person name="Heitman J."/>
            <person name="Sun S."/>
            <person name="Springer D."/>
            <person name="Dromer F."/>
            <person name="Young S.K."/>
            <person name="Zeng Q."/>
            <person name="Gargeya S."/>
            <person name="Fitzgerald M."/>
            <person name="Abouelleil A."/>
            <person name="Alvarado L."/>
            <person name="Berlin A.M."/>
            <person name="Chapman S.B."/>
            <person name="Dewar J."/>
            <person name="Goldberg J."/>
            <person name="Griggs A."/>
            <person name="Gujja S."/>
            <person name="Hansen M."/>
            <person name="Howarth C."/>
            <person name="Imamovic A."/>
            <person name="Larimer J."/>
            <person name="McCowan C."/>
            <person name="Murphy C."/>
            <person name="Pearson M."/>
            <person name="Priest M."/>
            <person name="Roberts A."/>
            <person name="Saif S."/>
            <person name="Shea T."/>
            <person name="Sykes S."/>
            <person name="Wortman J."/>
            <person name="Nusbaum C."/>
            <person name="Birren B."/>
        </authorList>
    </citation>
    <scope>NUCLEOTIDE SEQUENCE</scope>
    <source>
        <strain evidence="5">CBS 10117</strain>
    </source>
</reference>
<keyword evidence="6" id="KW-1185">Reference proteome</keyword>
<evidence type="ECO:0000256" key="3">
    <source>
        <dbReference type="SAM" id="MobiDB-lite"/>
    </source>
</evidence>
<feature type="region of interest" description="Disordered" evidence="3">
    <location>
        <begin position="360"/>
        <end position="679"/>
    </location>
</feature>
<feature type="compositionally biased region" description="Polar residues" evidence="3">
    <location>
        <begin position="160"/>
        <end position="174"/>
    </location>
</feature>
<feature type="region of interest" description="Disordered" evidence="3">
    <location>
        <begin position="66"/>
        <end position="94"/>
    </location>
</feature>
<dbReference type="KEGG" id="kdj:28964285"/>
<dbReference type="InterPro" id="IPR001356">
    <property type="entry name" value="HD"/>
</dbReference>
<feature type="compositionally biased region" description="Low complexity" evidence="3">
    <location>
        <begin position="278"/>
        <end position="301"/>
    </location>
</feature>
<feature type="region of interest" description="Disordered" evidence="3">
    <location>
        <begin position="9"/>
        <end position="51"/>
    </location>
</feature>
<comment type="subcellular location">
    <subcellularLocation>
        <location evidence="1 2">Nucleus</location>
    </subcellularLocation>
</comment>
<feature type="DNA-binding region" description="Homeobox" evidence="1">
    <location>
        <begin position="308"/>
        <end position="367"/>
    </location>
</feature>
<accession>A0AAJ8KHT9</accession>
<proteinExistence type="predicted"/>
<dbReference type="SUPFAM" id="SSF46689">
    <property type="entry name" value="Homeodomain-like"/>
    <property type="match status" value="1"/>
</dbReference>
<dbReference type="GO" id="GO:0000981">
    <property type="term" value="F:DNA-binding transcription factor activity, RNA polymerase II-specific"/>
    <property type="evidence" value="ECO:0007669"/>
    <property type="project" value="TreeGrafter"/>
</dbReference>
<dbReference type="PANTHER" id="PTHR46255:SF3">
    <property type="entry name" value="HOMEOBOX DOMAIN-CONTAINING PROTEIN"/>
    <property type="match status" value="1"/>
</dbReference>
<feature type="compositionally biased region" description="Basic and acidic residues" evidence="3">
    <location>
        <begin position="769"/>
        <end position="778"/>
    </location>
</feature>
<dbReference type="GO" id="GO:0005634">
    <property type="term" value="C:nucleus"/>
    <property type="evidence" value="ECO:0007669"/>
    <property type="project" value="UniProtKB-SubCell"/>
</dbReference>
<feature type="compositionally biased region" description="Low complexity" evidence="3">
    <location>
        <begin position="488"/>
        <end position="514"/>
    </location>
</feature>
<feature type="compositionally biased region" description="Polar residues" evidence="3">
    <location>
        <begin position="781"/>
        <end position="792"/>
    </location>
</feature>
<dbReference type="GO" id="GO:1990837">
    <property type="term" value="F:sequence-specific double-stranded DNA binding"/>
    <property type="evidence" value="ECO:0007669"/>
    <property type="project" value="TreeGrafter"/>
</dbReference>
<dbReference type="PROSITE" id="PS50071">
    <property type="entry name" value="HOMEOBOX_2"/>
    <property type="match status" value="1"/>
</dbReference>
<feature type="compositionally biased region" description="Low complexity" evidence="3">
    <location>
        <begin position="536"/>
        <end position="546"/>
    </location>
</feature>
<dbReference type="GeneID" id="28964285"/>
<dbReference type="InterPro" id="IPR009057">
    <property type="entry name" value="Homeodomain-like_sf"/>
</dbReference>
<evidence type="ECO:0000256" key="2">
    <source>
        <dbReference type="RuleBase" id="RU000682"/>
    </source>
</evidence>
<dbReference type="PANTHER" id="PTHR46255">
    <property type="entry name" value="SHORT STATURE HOMEOBOX"/>
    <property type="match status" value="1"/>
</dbReference>
<dbReference type="EMBL" id="CP144530">
    <property type="protein sequence ID" value="WWC58048.1"/>
    <property type="molecule type" value="Genomic_DNA"/>
</dbReference>
<feature type="compositionally biased region" description="Basic and acidic residues" evidence="3">
    <location>
        <begin position="645"/>
        <end position="661"/>
    </location>
</feature>
<name>A0AAJ8KHT9_9TREE</name>